<evidence type="ECO:0000313" key="17">
    <source>
        <dbReference type="EMBL" id="GMG86686.1"/>
    </source>
</evidence>
<evidence type="ECO:0000256" key="11">
    <source>
        <dbReference type="ARBA" id="ARBA00023136"/>
    </source>
</evidence>
<feature type="domain" description="NADH-quinone oxidoreductase subunit D" evidence="16">
    <location>
        <begin position="333"/>
        <end position="603"/>
    </location>
</feature>
<dbReference type="InterPro" id="IPR029014">
    <property type="entry name" value="NiFe-Hase_large"/>
</dbReference>
<evidence type="ECO:0000256" key="5">
    <source>
        <dbReference type="ARBA" id="ARBA00022475"/>
    </source>
</evidence>
<comment type="subunit">
    <text evidence="14">NDH-1 is composed of 13 different subunits. Subunits NuoB, CD, E, F, and G constitute the peripheral sector of the complex.</text>
</comment>
<dbReference type="InterPro" id="IPR010218">
    <property type="entry name" value="NADH_DH_suC"/>
</dbReference>
<feature type="region of interest" description="NADH dehydrogenase I subunit D" evidence="14">
    <location>
        <begin position="218"/>
        <end position="603"/>
    </location>
</feature>
<keyword evidence="18" id="KW-1185">Reference proteome</keyword>
<dbReference type="Pfam" id="PF00346">
    <property type="entry name" value="Complex1_49kDa"/>
    <property type="match status" value="1"/>
</dbReference>
<keyword evidence="11 14" id="KW-0472">Membrane</keyword>
<gene>
    <name evidence="14 17" type="primary">nuoC</name>
    <name evidence="14" type="synonym">nuoCD</name>
    <name evidence="14" type="synonym">nuoD</name>
    <name evidence="17" type="ORF">MNKW57_10070</name>
</gene>
<evidence type="ECO:0000259" key="16">
    <source>
        <dbReference type="Pfam" id="PF00346"/>
    </source>
</evidence>
<evidence type="ECO:0000256" key="9">
    <source>
        <dbReference type="ARBA" id="ARBA00023027"/>
    </source>
</evidence>
<evidence type="ECO:0000259" key="15">
    <source>
        <dbReference type="Pfam" id="PF00329"/>
    </source>
</evidence>
<evidence type="ECO:0000256" key="7">
    <source>
        <dbReference type="ARBA" id="ARBA00022719"/>
    </source>
</evidence>
<dbReference type="EC" id="7.1.1.-" evidence="14"/>
<dbReference type="RefSeq" id="WP_285763244.1">
    <property type="nucleotide sequence ID" value="NZ_BSYJ01000002.1"/>
</dbReference>
<dbReference type="EMBL" id="BSYJ01000002">
    <property type="protein sequence ID" value="GMG86686.1"/>
    <property type="molecule type" value="Genomic_DNA"/>
</dbReference>
<dbReference type="Gene3D" id="3.30.460.80">
    <property type="entry name" value="NADH:ubiquinone oxidoreductase, 30kDa subunit"/>
    <property type="match status" value="1"/>
</dbReference>
<keyword evidence="12 14" id="KW-0511">Multifunctional enzyme</keyword>
<evidence type="ECO:0000256" key="2">
    <source>
        <dbReference type="ARBA" id="ARBA00004417"/>
    </source>
</evidence>
<keyword evidence="9 14" id="KW-0520">NAD</keyword>
<dbReference type="InterPro" id="IPR001268">
    <property type="entry name" value="NADH_UbQ_OxRdtase_30kDa_su"/>
</dbReference>
<sequence>MQSDTLTRKQPLPTKTYALAARAFLAEIRRNANDAWYQLQDCADGFPTLWTTPGNVIALLRYLKHKIPHPFAMLYDLTAIDERLRINDYGRPQGTQKPDFTVVYQLLSVERDLFIRIKVPLTENALSLPSATALWPNANWYEREVWDLFGIAFDGHPHLRRIMMPHTWKGHPLRKDHHARATEVDPFTLSDEKQDREQEALRFRPEEWGMADHGEDSDYMFLNLGPNHPSVHGVFRVALQLDGEQIIDSVPDIGYHHRGAEKMAERQAWHSYMPYTDRIDYLGGVMNNLPYVLALEQLAGIKVPPRAQTIRVMMAELFRISSHLVFYGTFAQDVGQMSPVFYMFIDREKLFGIVEAITGGRMHPAWFRIGGVAQDLPEGWDRMVREFLDYMPARLAEYEGMVLKNKLLQKRTRGIGVYNTAEALDWGITGPGLRATGLDWDLRKRRPYSGYEQFEFDVPTANGGDCFDRCVVRVEEIRQSLRIIEQCLNNMPSGPYKSDHPLTTPPAKERTMEDIETLIQHFVNNSWGPVMPVGESCFPIEATKGLNSYHIVSDGGTTSYRTRIRTPSFPHLQMIPHISNGLMVADLIAIIASIDFVMADVDR</sequence>
<evidence type="ECO:0000256" key="14">
    <source>
        <dbReference type="HAMAP-Rule" id="MF_01359"/>
    </source>
</evidence>
<dbReference type="Proteomes" id="UP001224392">
    <property type="component" value="Unassembled WGS sequence"/>
</dbReference>
<comment type="similarity">
    <text evidence="3 14">In the C-terminal section; belongs to the complex I 49 kDa subunit family.</text>
</comment>
<dbReference type="PANTHER" id="PTHR11993:SF45">
    <property type="entry name" value="NADH-QUINONE OXIDOREDUCTASE SUBUNIT C_D"/>
    <property type="match status" value="1"/>
</dbReference>
<keyword evidence="8 14" id="KW-1278">Translocase</keyword>
<dbReference type="HAMAP" id="MF_01359">
    <property type="entry name" value="NDH1_NuoCD_1"/>
    <property type="match status" value="1"/>
</dbReference>
<evidence type="ECO:0000313" key="18">
    <source>
        <dbReference type="Proteomes" id="UP001224392"/>
    </source>
</evidence>
<dbReference type="InterPro" id="IPR023062">
    <property type="entry name" value="NADH_DH_suCD"/>
</dbReference>
<dbReference type="Pfam" id="PF00329">
    <property type="entry name" value="Complex1_30kDa"/>
    <property type="match status" value="1"/>
</dbReference>
<dbReference type="PROSITE" id="PS00535">
    <property type="entry name" value="COMPLEX1_49K"/>
    <property type="match status" value="1"/>
</dbReference>
<keyword evidence="7 14" id="KW-0874">Quinone</keyword>
<dbReference type="NCBIfam" id="NF008728">
    <property type="entry name" value="PRK11742.1"/>
    <property type="match status" value="1"/>
</dbReference>
<comment type="catalytic activity">
    <reaction evidence="13 14">
        <text>a quinone + NADH + 5 H(+)(in) = a quinol + NAD(+) + 4 H(+)(out)</text>
        <dbReference type="Rhea" id="RHEA:57888"/>
        <dbReference type="ChEBI" id="CHEBI:15378"/>
        <dbReference type="ChEBI" id="CHEBI:24646"/>
        <dbReference type="ChEBI" id="CHEBI:57540"/>
        <dbReference type="ChEBI" id="CHEBI:57945"/>
        <dbReference type="ChEBI" id="CHEBI:132124"/>
    </reaction>
</comment>
<dbReference type="SUPFAM" id="SSF143243">
    <property type="entry name" value="Nqo5-like"/>
    <property type="match status" value="1"/>
</dbReference>
<dbReference type="HAMAP" id="MF_01358">
    <property type="entry name" value="NDH1_NuoD"/>
    <property type="match status" value="1"/>
</dbReference>
<dbReference type="InterPro" id="IPR020396">
    <property type="entry name" value="NADH_UbQ_OxRdtase_CS"/>
</dbReference>
<dbReference type="HAMAP" id="MF_01357">
    <property type="entry name" value="NDH1_NuoC"/>
    <property type="match status" value="1"/>
</dbReference>
<evidence type="ECO:0000256" key="13">
    <source>
        <dbReference type="ARBA" id="ARBA00047712"/>
    </source>
</evidence>
<protein>
    <recommendedName>
        <fullName evidence="14">NADH-quinone oxidoreductase subunit C/D</fullName>
        <ecNumber evidence="14">7.1.1.-</ecNumber>
    </recommendedName>
    <alternativeName>
        <fullName evidence="14">NADH dehydrogenase I subunit C/D</fullName>
    </alternativeName>
    <alternativeName>
        <fullName evidence="14">NDH-1 subunit C/D</fullName>
    </alternativeName>
</protein>
<dbReference type="SUPFAM" id="SSF56762">
    <property type="entry name" value="HydB/Nqo4-like"/>
    <property type="match status" value="1"/>
</dbReference>
<accession>A0ABQ6LXB3</accession>
<reference evidence="17 18" key="1">
    <citation type="submission" date="2023-04" db="EMBL/GenBank/DDBJ databases">
        <title>Marinobulbifer ophiurae gen. nov., sp. Nov., isolate from tissue of brittle star Ophioplocus japonicus.</title>
        <authorList>
            <person name="Kawano K."/>
            <person name="Sawayama S."/>
            <person name="Nakagawa S."/>
        </authorList>
    </citation>
    <scope>NUCLEOTIDE SEQUENCE [LARGE SCALE GENOMIC DNA]</scope>
    <source>
        <strain evidence="17 18">NKW57</strain>
    </source>
</reference>
<keyword evidence="4 14" id="KW-0813">Transport</keyword>
<dbReference type="InterPro" id="IPR001135">
    <property type="entry name" value="NADH_Q_OxRdtase_suD"/>
</dbReference>
<comment type="caution">
    <text evidence="17">The sequence shown here is derived from an EMBL/GenBank/DDBJ whole genome shotgun (WGS) entry which is preliminary data.</text>
</comment>
<dbReference type="PROSITE" id="PS00542">
    <property type="entry name" value="COMPLEX1_30K"/>
    <property type="match status" value="1"/>
</dbReference>
<name>A0ABQ6LXB3_9GAMM</name>
<comment type="function">
    <text evidence="1 14">NDH-1 shuttles electrons from NADH, via FMN and iron-sulfur (Fe-S) centers, to quinones in the respiratory chain. The immediate electron acceptor for the enzyme in this species is believed to be ubiquinone. Couples the redox reaction to proton translocation (for every two electrons transferred, four hydrogen ions are translocated across the cytoplasmic membrane), and thus conserves the redox energy in a proton gradient.</text>
</comment>
<evidence type="ECO:0000256" key="12">
    <source>
        <dbReference type="ARBA" id="ARBA00023268"/>
    </source>
</evidence>
<dbReference type="InterPro" id="IPR037232">
    <property type="entry name" value="NADH_quin_OxRdtase_su_C/D-like"/>
</dbReference>
<feature type="region of interest" description="NADH dehydrogenase I subunit C" evidence="14">
    <location>
        <begin position="1"/>
        <end position="194"/>
    </location>
</feature>
<keyword evidence="6" id="KW-0997">Cell inner membrane</keyword>
<dbReference type="InterPro" id="IPR022885">
    <property type="entry name" value="NDH1_su_D/H"/>
</dbReference>
<evidence type="ECO:0000256" key="3">
    <source>
        <dbReference type="ARBA" id="ARBA00010019"/>
    </source>
</evidence>
<dbReference type="NCBIfam" id="TIGR01962">
    <property type="entry name" value="NuoD"/>
    <property type="match status" value="1"/>
</dbReference>
<dbReference type="InterPro" id="IPR014029">
    <property type="entry name" value="NADH_UbQ_OxRdtase_49kDa_CS"/>
</dbReference>
<evidence type="ECO:0000256" key="8">
    <source>
        <dbReference type="ARBA" id="ARBA00022967"/>
    </source>
</evidence>
<dbReference type="PANTHER" id="PTHR11993">
    <property type="entry name" value="NADH-UBIQUINONE OXIDOREDUCTASE 49 KDA SUBUNIT"/>
    <property type="match status" value="1"/>
</dbReference>
<dbReference type="NCBIfam" id="NF004739">
    <property type="entry name" value="PRK06075.1"/>
    <property type="match status" value="1"/>
</dbReference>
<evidence type="ECO:0000256" key="10">
    <source>
        <dbReference type="ARBA" id="ARBA00023075"/>
    </source>
</evidence>
<keyword evidence="5 14" id="KW-1003">Cell membrane</keyword>
<comment type="subcellular location">
    <subcellularLocation>
        <location evidence="2">Cell inner membrane</location>
        <topology evidence="2">Peripheral membrane protein</topology>
    </subcellularLocation>
    <subcellularLocation>
        <location evidence="14">Cell membrane</location>
        <topology evidence="14">Peripheral membrane protein</topology>
        <orientation evidence="14">Cytoplasmic side</orientation>
    </subcellularLocation>
</comment>
<evidence type="ECO:0000256" key="4">
    <source>
        <dbReference type="ARBA" id="ARBA00022448"/>
    </source>
</evidence>
<organism evidence="17 18">
    <name type="scientific">Biformimicrobium ophioploci</name>
    <dbReference type="NCBI Taxonomy" id="3036711"/>
    <lineage>
        <taxon>Bacteria</taxon>
        <taxon>Pseudomonadati</taxon>
        <taxon>Pseudomonadota</taxon>
        <taxon>Gammaproteobacteria</taxon>
        <taxon>Cellvibrionales</taxon>
        <taxon>Microbulbiferaceae</taxon>
        <taxon>Biformimicrobium</taxon>
    </lineage>
</organism>
<proteinExistence type="inferred from homology"/>
<evidence type="ECO:0000256" key="6">
    <source>
        <dbReference type="ARBA" id="ARBA00022519"/>
    </source>
</evidence>
<keyword evidence="10 14" id="KW-0830">Ubiquinone</keyword>
<feature type="domain" description="NADH:ubiquinone oxidoreductase 30kDa subunit" evidence="15">
    <location>
        <begin position="50"/>
        <end position="182"/>
    </location>
</feature>
<evidence type="ECO:0000256" key="1">
    <source>
        <dbReference type="ARBA" id="ARBA00002378"/>
    </source>
</evidence>
<comment type="similarity">
    <text evidence="14">In the N-terminal section; belongs to the complex I 30 kDa subunit family.</text>
</comment>
<dbReference type="Gene3D" id="1.10.645.10">
    <property type="entry name" value="Cytochrome-c3 Hydrogenase, chain B"/>
    <property type="match status" value="1"/>
</dbReference>